<dbReference type="PROSITE" id="PS50893">
    <property type="entry name" value="ABC_TRANSPORTER_2"/>
    <property type="match status" value="1"/>
</dbReference>
<keyword evidence="3" id="KW-0547">Nucleotide-binding</keyword>
<name>A0A3E0VF02_9MICO</name>
<dbReference type="PANTHER" id="PTHR43776">
    <property type="entry name" value="TRANSPORT ATP-BINDING PROTEIN"/>
    <property type="match status" value="1"/>
</dbReference>
<evidence type="ECO:0000259" key="5">
    <source>
        <dbReference type="PROSITE" id="PS50893"/>
    </source>
</evidence>
<keyword evidence="2" id="KW-0813">Transport</keyword>
<dbReference type="AlphaFoldDB" id="A0A3E0VF02"/>
<dbReference type="InterPro" id="IPR050319">
    <property type="entry name" value="ABC_transp_ATP-bind"/>
</dbReference>
<comment type="caution">
    <text evidence="6">The sequence shown here is derived from an EMBL/GenBank/DDBJ whole genome shotgun (WGS) entry which is preliminary data.</text>
</comment>
<dbReference type="EMBL" id="NBWZ01000001">
    <property type="protein sequence ID" value="RFA08239.1"/>
    <property type="molecule type" value="Genomic_DNA"/>
</dbReference>
<dbReference type="NCBIfam" id="TIGR01727">
    <property type="entry name" value="oligo_HPY"/>
    <property type="match status" value="1"/>
</dbReference>
<protein>
    <recommendedName>
        <fullName evidence="5">ABC transporter domain-containing protein</fullName>
    </recommendedName>
</protein>
<dbReference type="CDD" id="cd03257">
    <property type="entry name" value="ABC_NikE_OppD_transporters"/>
    <property type="match status" value="1"/>
</dbReference>
<gene>
    <name evidence="6" type="ORF">B7R54_02615</name>
</gene>
<dbReference type="InterPro" id="IPR027417">
    <property type="entry name" value="P-loop_NTPase"/>
</dbReference>
<dbReference type="SMART" id="SM00382">
    <property type="entry name" value="AAA"/>
    <property type="match status" value="1"/>
</dbReference>
<keyword evidence="4" id="KW-0067">ATP-binding</keyword>
<evidence type="ECO:0000313" key="7">
    <source>
        <dbReference type="Proteomes" id="UP000256486"/>
    </source>
</evidence>
<proteinExistence type="inferred from homology"/>
<dbReference type="InterPro" id="IPR003593">
    <property type="entry name" value="AAA+_ATPase"/>
</dbReference>
<evidence type="ECO:0000256" key="1">
    <source>
        <dbReference type="ARBA" id="ARBA00005417"/>
    </source>
</evidence>
<dbReference type="InterPro" id="IPR003439">
    <property type="entry name" value="ABC_transporter-like_ATP-bd"/>
</dbReference>
<keyword evidence="7" id="KW-1185">Reference proteome</keyword>
<dbReference type="SUPFAM" id="SSF52540">
    <property type="entry name" value="P-loop containing nucleoside triphosphate hydrolases"/>
    <property type="match status" value="1"/>
</dbReference>
<dbReference type="PANTHER" id="PTHR43776:SF7">
    <property type="entry name" value="D,D-DIPEPTIDE TRANSPORT ATP-BINDING PROTEIN DDPF-RELATED"/>
    <property type="match status" value="1"/>
</dbReference>
<dbReference type="GO" id="GO:0015833">
    <property type="term" value="P:peptide transport"/>
    <property type="evidence" value="ECO:0007669"/>
    <property type="project" value="InterPro"/>
</dbReference>
<evidence type="ECO:0000256" key="4">
    <source>
        <dbReference type="ARBA" id="ARBA00022840"/>
    </source>
</evidence>
<dbReference type="Pfam" id="PF08352">
    <property type="entry name" value="oligo_HPY"/>
    <property type="match status" value="1"/>
</dbReference>
<dbReference type="Proteomes" id="UP000256486">
    <property type="component" value="Unassembled WGS sequence"/>
</dbReference>
<dbReference type="PROSITE" id="PS00211">
    <property type="entry name" value="ABC_TRANSPORTER_1"/>
    <property type="match status" value="1"/>
</dbReference>
<organism evidence="6 7">
    <name type="scientific">Subtercola boreus</name>
    <dbReference type="NCBI Taxonomy" id="120213"/>
    <lineage>
        <taxon>Bacteria</taxon>
        <taxon>Bacillati</taxon>
        <taxon>Actinomycetota</taxon>
        <taxon>Actinomycetes</taxon>
        <taxon>Micrococcales</taxon>
        <taxon>Microbacteriaceae</taxon>
        <taxon>Subtercola</taxon>
    </lineage>
</organism>
<accession>A0A3E0VF02</accession>
<sequence length="346" mass="37229">MSDELLALRERVETPLADVVLRADDLVVRFPIKQAGRGLRSHTAHLTAVSHVSFAVSRGESLGIVGESGCGKSTLAAALIGLQDLTSGTVSLDGRPVGRTRSREDSRRVQMVFQDPMSSLNPRMTVGQTIEEVLVFHRRVPRSRVKARSLELLALVELPPSVLTRYPGSLSGGQRQRVGIVRALAADPEVLVLDEAVAALDVSVQASVLGLLQRLKAELGLTMVFISHDLSVVRNICDRVAVMYLGEIVEEATSDAVFTAPQHPYTAALLRAAPELHHLRRPGSNALTGEPPSPIDPPSGCRFHPRCPIARDECRTTVPPRVVSADGDVVCLFPLGRAPEDVLLAG</sequence>
<dbReference type="InterPro" id="IPR017871">
    <property type="entry name" value="ABC_transporter-like_CS"/>
</dbReference>
<dbReference type="Gene3D" id="3.40.50.300">
    <property type="entry name" value="P-loop containing nucleotide triphosphate hydrolases"/>
    <property type="match status" value="1"/>
</dbReference>
<evidence type="ECO:0000313" key="6">
    <source>
        <dbReference type="EMBL" id="RFA08239.1"/>
    </source>
</evidence>
<dbReference type="GO" id="GO:0016887">
    <property type="term" value="F:ATP hydrolysis activity"/>
    <property type="evidence" value="ECO:0007669"/>
    <property type="project" value="InterPro"/>
</dbReference>
<dbReference type="FunFam" id="3.40.50.300:FF:000016">
    <property type="entry name" value="Oligopeptide ABC transporter ATP-binding component"/>
    <property type="match status" value="1"/>
</dbReference>
<feature type="domain" description="ABC transporter" evidence="5">
    <location>
        <begin position="21"/>
        <end position="270"/>
    </location>
</feature>
<dbReference type="OrthoDB" id="8481147at2"/>
<evidence type="ECO:0000256" key="3">
    <source>
        <dbReference type="ARBA" id="ARBA00022741"/>
    </source>
</evidence>
<reference evidence="6 7" key="1">
    <citation type="submission" date="2017-04" db="EMBL/GenBank/DDBJ databases">
        <title>Comparative genome analysis of Subtercola boreus.</title>
        <authorList>
            <person name="Cho Y.-J."/>
            <person name="Cho A."/>
            <person name="Kim O.-S."/>
            <person name="Lee J.-I."/>
        </authorList>
    </citation>
    <scope>NUCLEOTIDE SEQUENCE [LARGE SCALE GENOMIC DNA]</scope>
    <source>
        <strain evidence="6 7">K300</strain>
    </source>
</reference>
<dbReference type="InterPro" id="IPR013563">
    <property type="entry name" value="Oligopep_ABC_C"/>
</dbReference>
<dbReference type="RefSeq" id="WP_116413653.1">
    <property type="nucleotide sequence ID" value="NZ_NBWZ01000001.1"/>
</dbReference>
<comment type="similarity">
    <text evidence="1">Belongs to the ABC transporter superfamily.</text>
</comment>
<dbReference type="GO" id="GO:0005524">
    <property type="term" value="F:ATP binding"/>
    <property type="evidence" value="ECO:0007669"/>
    <property type="project" value="UniProtKB-KW"/>
</dbReference>
<dbReference type="Pfam" id="PF00005">
    <property type="entry name" value="ABC_tran"/>
    <property type="match status" value="1"/>
</dbReference>
<dbReference type="GO" id="GO:0055085">
    <property type="term" value="P:transmembrane transport"/>
    <property type="evidence" value="ECO:0007669"/>
    <property type="project" value="UniProtKB-ARBA"/>
</dbReference>
<evidence type="ECO:0000256" key="2">
    <source>
        <dbReference type="ARBA" id="ARBA00022448"/>
    </source>
</evidence>